<name>A0A7W9EEF0_9SPHN</name>
<dbReference type="AlphaFoldDB" id="A0A7W9EEF0"/>
<protein>
    <submittedName>
        <fullName evidence="1">Uncharacterized protein</fullName>
    </submittedName>
</protein>
<evidence type="ECO:0000313" key="2">
    <source>
        <dbReference type="Proteomes" id="UP000549617"/>
    </source>
</evidence>
<reference evidence="1 2" key="1">
    <citation type="submission" date="2020-08" db="EMBL/GenBank/DDBJ databases">
        <title>Genomic Encyclopedia of Type Strains, Phase IV (KMG-IV): sequencing the most valuable type-strain genomes for metagenomic binning, comparative biology and taxonomic classification.</title>
        <authorList>
            <person name="Goeker M."/>
        </authorList>
    </citation>
    <scope>NUCLEOTIDE SEQUENCE [LARGE SCALE GENOMIC DNA]</scope>
    <source>
        <strain evidence="1 2">DSM 25079</strain>
    </source>
</reference>
<keyword evidence="2" id="KW-1185">Reference proteome</keyword>
<organism evidence="1 2">
    <name type="scientific">Sphingobium boeckii</name>
    <dbReference type="NCBI Taxonomy" id="1082345"/>
    <lineage>
        <taxon>Bacteria</taxon>
        <taxon>Pseudomonadati</taxon>
        <taxon>Pseudomonadota</taxon>
        <taxon>Alphaproteobacteria</taxon>
        <taxon>Sphingomonadales</taxon>
        <taxon>Sphingomonadaceae</taxon>
        <taxon>Sphingobium</taxon>
    </lineage>
</organism>
<dbReference type="EMBL" id="JACIJC010000001">
    <property type="protein sequence ID" value="MBB5684935.1"/>
    <property type="molecule type" value="Genomic_DNA"/>
</dbReference>
<sequence length="36" mass="4175">MSHRLLERPNEHLLKVDRKHADLAALRRELKAVNGS</sequence>
<evidence type="ECO:0000313" key="1">
    <source>
        <dbReference type="EMBL" id="MBB5684935.1"/>
    </source>
</evidence>
<accession>A0A7W9EEF0</accession>
<proteinExistence type="predicted"/>
<dbReference type="Proteomes" id="UP000549617">
    <property type="component" value="Unassembled WGS sequence"/>
</dbReference>
<gene>
    <name evidence="1" type="ORF">FHS49_000926</name>
</gene>
<comment type="caution">
    <text evidence="1">The sequence shown here is derived from an EMBL/GenBank/DDBJ whole genome shotgun (WGS) entry which is preliminary data.</text>
</comment>